<dbReference type="SUPFAM" id="SSF54631">
    <property type="entry name" value="CBS-domain pair"/>
    <property type="match status" value="1"/>
</dbReference>
<reference evidence="9 10" key="1">
    <citation type="journal article" date="2014" name="Int. J. Syst. Evol. Microbiol.">
        <title>Rhodoluna lacicola gen. nov., sp. nov., a planktonic freshwater bacterium with stream-lined genome.</title>
        <authorList>
            <person name="Hahn M."/>
            <person name="Schmidt J."/>
            <person name="Taipale S.J."/>
            <person name="Doolittle W.F."/>
            <person name="Koll U."/>
        </authorList>
    </citation>
    <scope>NUCLEOTIDE SEQUENCE [LARGE SCALE GENOMIC DNA]</scope>
    <source>
        <strain evidence="9 10">MWH-Ta8</strain>
    </source>
</reference>
<dbReference type="AlphaFoldDB" id="A0A060JLG3"/>
<dbReference type="PROSITE" id="PS51371">
    <property type="entry name" value="CBS"/>
    <property type="match status" value="2"/>
</dbReference>
<dbReference type="KEGG" id="rla:Rhola_00006220"/>
<dbReference type="InterPro" id="IPR044751">
    <property type="entry name" value="Ion_transp-like_CBS"/>
</dbReference>
<gene>
    <name evidence="9" type="ORF">Rhola_00006220</name>
</gene>
<evidence type="ECO:0000256" key="3">
    <source>
        <dbReference type="ARBA" id="ARBA00022475"/>
    </source>
</evidence>
<keyword evidence="7" id="KW-1133">Transmembrane helix</keyword>
<dbReference type="Pfam" id="PF00571">
    <property type="entry name" value="CBS"/>
    <property type="match status" value="2"/>
</dbReference>
<sequence>MTGLALWIAAILAAVTTLTAVVKAALEVEESAKAESLGFVRLALTGVFGVVAGQALAPVAMAWYWSASISTLMMLVLLFGSQWAAKQLGHHSIGRRLLKLFQKPIDSIHLLFTPISLPKLDEPEEFEQELLDSVEEFGETIVREIMVPRIDMATVASDSNLTRAMSVFLSRGYSRLPVVGKNIDDISGILYVKDVARILHESPAKMDKTLASEIARPVIFVPESKPVDDLLRDMQLSSTHIAIIVDEYGGVAGLATMEDVIEEIVGEISDEYDRDVPDVDDLGDGRFRVSAAFSLAELGEQLDLELEDEDVDSVGGLFAKELGRLPGRGDEVRVSGLQIVADRIEGRRKRLITVILNKDENLADAQSAFEQLEPEK</sequence>
<evidence type="ECO:0000259" key="8">
    <source>
        <dbReference type="PROSITE" id="PS51371"/>
    </source>
</evidence>
<dbReference type="FunFam" id="3.10.580.10:FF:000002">
    <property type="entry name" value="Magnesium/cobalt efflux protein CorC"/>
    <property type="match status" value="1"/>
</dbReference>
<dbReference type="InterPro" id="IPR036318">
    <property type="entry name" value="FAD-bd_PCMH-like_sf"/>
</dbReference>
<dbReference type="InterPro" id="IPR046342">
    <property type="entry name" value="CBS_dom_sf"/>
</dbReference>
<feature type="domain" description="CBS" evidence="8">
    <location>
        <begin position="146"/>
        <end position="206"/>
    </location>
</feature>
<accession>A0A060JLG3</accession>
<name>A0A060JLG3_9MICO</name>
<dbReference type="GO" id="GO:0005886">
    <property type="term" value="C:plasma membrane"/>
    <property type="evidence" value="ECO:0007669"/>
    <property type="project" value="UniProtKB-SubCell"/>
</dbReference>
<dbReference type="InterPro" id="IPR000644">
    <property type="entry name" value="CBS_dom"/>
</dbReference>
<evidence type="ECO:0000313" key="10">
    <source>
        <dbReference type="Proteomes" id="UP000067708"/>
    </source>
</evidence>
<dbReference type="STRING" id="529884.Rhola_00006220"/>
<keyword evidence="5 6" id="KW-0129">CBS domain</keyword>
<evidence type="ECO:0000313" key="9">
    <source>
        <dbReference type="EMBL" id="AIC47433.1"/>
    </source>
</evidence>
<dbReference type="PANTHER" id="PTHR22777:SF32">
    <property type="entry name" value="UPF0053 INNER MEMBRANE PROTEIN YFJD"/>
    <property type="match status" value="1"/>
</dbReference>
<keyword evidence="7" id="KW-0812">Transmembrane</keyword>
<evidence type="ECO:0000256" key="7">
    <source>
        <dbReference type="SAM" id="Phobius"/>
    </source>
</evidence>
<evidence type="ECO:0000256" key="6">
    <source>
        <dbReference type="PROSITE-ProRule" id="PRU00703"/>
    </source>
</evidence>
<dbReference type="EMBL" id="CP007490">
    <property type="protein sequence ID" value="AIC47433.1"/>
    <property type="molecule type" value="Genomic_DNA"/>
</dbReference>
<dbReference type="Pfam" id="PF03471">
    <property type="entry name" value="CorC_HlyC"/>
    <property type="match status" value="1"/>
</dbReference>
<dbReference type="OrthoDB" id="110231at2"/>
<feature type="domain" description="CBS" evidence="8">
    <location>
        <begin position="214"/>
        <end position="271"/>
    </location>
</feature>
<comment type="subcellular location">
    <subcellularLocation>
        <location evidence="1">Cell membrane</location>
        <topology evidence="1">Multi-pass membrane protein</topology>
    </subcellularLocation>
</comment>
<dbReference type="Gene3D" id="3.30.465.10">
    <property type="match status" value="1"/>
</dbReference>
<dbReference type="eggNOG" id="COG1253">
    <property type="taxonomic scope" value="Bacteria"/>
</dbReference>
<feature type="transmembrane region" description="Helical" evidence="7">
    <location>
        <begin position="6"/>
        <end position="26"/>
    </location>
</feature>
<dbReference type="HOGENOM" id="CLU_015237_4_1_11"/>
<evidence type="ECO:0000256" key="1">
    <source>
        <dbReference type="ARBA" id="ARBA00004651"/>
    </source>
</evidence>
<feature type="transmembrane region" description="Helical" evidence="7">
    <location>
        <begin position="63"/>
        <end position="85"/>
    </location>
</feature>
<proteinExistence type="inferred from homology"/>
<evidence type="ECO:0000256" key="5">
    <source>
        <dbReference type="ARBA" id="ARBA00023122"/>
    </source>
</evidence>
<evidence type="ECO:0000256" key="2">
    <source>
        <dbReference type="ARBA" id="ARBA00006337"/>
    </source>
</evidence>
<comment type="similarity">
    <text evidence="2">Belongs to the UPF0053 family.</text>
</comment>
<dbReference type="InterPro" id="IPR016169">
    <property type="entry name" value="FAD-bd_PCMH_sub2"/>
</dbReference>
<keyword evidence="3" id="KW-1003">Cell membrane</keyword>
<protein>
    <submittedName>
        <fullName evidence="9">Hemolysin-like protein containing CBS domains</fullName>
    </submittedName>
</protein>
<dbReference type="PATRIC" id="fig|529884.3.peg.594"/>
<dbReference type="SMART" id="SM00116">
    <property type="entry name" value="CBS"/>
    <property type="match status" value="2"/>
</dbReference>
<dbReference type="Gene3D" id="3.10.580.10">
    <property type="entry name" value="CBS-domain"/>
    <property type="match status" value="1"/>
</dbReference>
<dbReference type="SMART" id="SM01091">
    <property type="entry name" value="CorC_HlyC"/>
    <property type="match status" value="1"/>
</dbReference>
<feature type="transmembrane region" description="Helical" evidence="7">
    <location>
        <begin position="38"/>
        <end position="57"/>
    </location>
</feature>
<dbReference type="SUPFAM" id="SSF56176">
    <property type="entry name" value="FAD-binding/transporter-associated domain-like"/>
    <property type="match status" value="1"/>
</dbReference>
<keyword evidence="10" id="KW-1185">Reference proteome</keyword>
<dbReference type="PANTHER" id="PTHR22777">
    <property type="entry name" value="HEMOLYSIN-RELATED"/>
    <property type="match status" value="1"/>
</dbReference>
<dbReference type="RefSeq" id="WP_144239020.1">
    <property type="nucleotide sequence ID" value="NZ_CP007490.1"/>
</dbReference>
<keyword evidence="7" id="KW-0472">Membrane</keyword>
<dbReference type="InterPro" id="IPR005170">
    <property type="entry name" value="Transptr-assoc_dom"/>
</dbReference>
<keyword evidence="4" id="KW-0677">Repeat</keyword>
<dbReference type="CDD" id="cd04590">
    <property type="entry name" value="CBS_pair_CorC_HlyC_assoc"/>
    <property type="match status" value="1"/>
</dbReference>
<dbReference type="Proteomes" id="UP000067708">
    <property type="component" value="Chromosome"/>
</dbReference>
<organism evidence="9 10">
    <name type="scientific">Rhodoluna lacicola</name>
    <dbReference type="NCBI Taxonomy" id="529884"/>
    <lineage>
        <taxon>Bacteria</taxon>
        <taxon>Bacillati</taxon>
        <taxon>Actinomycetota</taxon>
        <taxon>Actinomycetes</taxon>
        <taxon>Micrococcales</taxon>
        <taxon>Microbacteriaceae</taxon>
        <taxon>Luna cluster</taxon>
        <taxon>Luna-1 subcluster</taxon>
        <taxon>Rhodoluna</taxon>
    </lineage>
</organism>
<dbReference type="GO" id="GO:0050660">
    <property type="term" value="F:flavin adenine dinucleotide binding"/>
    <property type="evidence" value="ECO:0007669"/>
    <property type="project" value="InterPro"/>
</dbReference>
<evidence type="ECO:0000256" key="4">
    <source>
        <dbReference type="ARBA" id="ARBA00022737"/>
    </source>
</evidence>